<reference evidence="1 2" key="1">
    <citation type="submission" date="2019-03" db="EMBL/GenBank/DDBJ databases">
        <title>Deep-cultivation of Planctomycetes and their phenomic and genomic characterization uncovers novel biology.</title>
        <authorList>
            <person name="Wiegand S."/>
            <person name="Jogler M."/>
            <person name="Boedeker C."/>
            <person name="Pinto D."/>
            <person name="Vollmers J."/>
            <person name="Rivas-Marin E."/>
            <person name="Kohn T."/>
            <person name="Peeters S.H."/>
            <person name="Heuer A."/>
            <person name="Rast P."/>
            <person name="Oberbeckmann S."/>
            <person name="Bunk B."/>
            <person name="Jeske O."/>
            <person name="Meyerdierks A."/>
            <person name="Storesund J.E."/>
            <person name="Kallscheuer N."/>
            <person name="Luecker S."/>
            <person name="Lage O.M."/>
            <person name="Pohl T."/>
            <person name="Merkel B.J."/>
            <person name="Hornburger P."/>
            <person name="Mueller R.-W."/>
            <person name="Bruemmer F."/>
            <person name="Labrenz M."/>
            <person name="Spormann A.M."/>
            <person name="Op den Camp H."/>
            <person name="Overmann J."/>
            <person name="Amann R."/>
            <person name="Jetten M.S.M."/>
            <person name="Mascher T."/>
            <person name="Medema M.H."/>
            <person name="Devos D.P."/>
            <person name="Kaster A.-K."/>
            <person name="Ovreas L."/>
            <person name="Rohde M."/>
            <person name="Galperin M.Y."/>
            <person name="Jogler C."/>
        </authorList>
    </citation>
    <scope>NUCLEOTIDE SEQUENCE [LARGE SCALE GENOMIC DNA]</scope>
    <source>
        <strain evidence="1 2">Enr10</strain>
    </source>
</reference>
<sequence>MGSEWQEYTLTEIYDVSSGLSKPAKDFGEGYPFVSFNPHFPDDFLHFGT</sequence>
<name>A0A517Q7Q1_9PLAN</name>
<evidence type="ECO:0000313" key="2">
    <source>
        <dbReference type="Proteomes" id="UP000315647"/>
    </source>
</evidence>
<proteinExistence type="predicted"/>
<keyword evidence="2" id="KW-1185">Reference proteome</keyword>
<protein>
    <submittedName>
        <fullName evidence="1">Uncharacterized protein</fullName>
    </submittedName>
</protein>
<dbReference type="Proteomes" id="UP000315647">
    <property type="component" value="Chromosome"/>
</dbReference>
<dbReference type="AlphaFoldDB" id="A0A517Q7Q1"/>
<accession>A0A517Q7Q1</accession>
<gene>
    <name evidence="1" type="ORF">Enr10x_29780</name>
</gene>
<evidence type="ECO:0000313" key="1">
    <source>
        <dbReference type="EMBL" id="QDT27660.1"/>
    </source>
</evidence>
<organism evidence="1 2">
    <name type="scientific">Gimesia panareensis</name>
    <dbReference type="NCBI Taxonomy" id="2527978"/>
    <lineage>
        <taxon>Bacteria</taxon>
        <taxon>Pseudomonadati</taxon>
        <taxon>Planctomycetota</taxon>
        <taxon>Planctomycetia</taxon>
        <taxon>Planctomycetales</taxon>
        <taxon>Planctomycetaceae</taxon>
        <taxon>Gimesia</taxon>
    </lineage>
</organism>
<dbReference type="EMBL" id="CP037421">
    <property type="protein sequence ID" value="QDT27660.1"/>
    <property type="molecule type" value="Genomic_DNA"/>
</dbReference>